<proteinExistence type="evidence at transcript level"/>
<dbReference type="EMBL" id="GBBL01000251">
    <property type="protein sequence ID" value="JAC27069.1"/>
    <property type="molecule type" value="mRNA"/>
</dbReference>
<sequence>MVFSQQGHSSIVVAMGKVFLWHRAAAAIWLKVVHSVSLFLLICFFSQLCASFGQCAARRQLRKTVCVCS</sequence>
<name>A0A023G072_AMBPA</name>
<dbReference type="AlphaFoldDB" id="A0A023G072"/>
<organism evidence="1">
    <name type="scientific">Amblyomma parvum</name>
    <name type="common">South American tick</name>
    <dbReference type="NCBI Taxonomy" id="251391"/>
    <lineage>
        <taxon>Eukaryota</taxon>
        <taxon>Metazoa</taxon>
        <taxon>Ecdysozoa</taxon>
        <taxon>Arthropoda</taxon>
        <taxon>Chelicerata</taxon>
        <taxon>Arachnida</taxon>
        <taxon>Acari</taxon>
        <taxon>Parasitiformes</taxon>
        <taxon>Ixodida</taxon>
        <taxon>Ixodoidea</taxon>
        <taxon>Ixodidae</taxon>
        <taxon>Amblyomminae</taxon>
        <taxon>Amblyomma</taxon>
    </lineage>
</organism>
<protein>
    <submittedName>
        <fullName evidence="1">Putative secreted protein</fullName>
    </submittedName>
</protein>
<accession>A0A023G072</accession>
<evidence type="ECO:0000313" key="1">
    <source>
        <dbReference type="EMBL" id="JAC27069.1"/>
    </source>
</evidence>
<reference evidence="1" key="1">
    <citation type="submission" date="2014-03" db="EMBL/GenBank/DDBJ databases">
        <title>The sialotranscriptome of Amblyomma triste, Amblyomma parvum and Amblyomma cajennense ticks, uncovered by 454-based RNA-seq.</title>
        <authorList>
            <person name="Garcia G.R."/>
            <person name="Gardinassi L.G."/>
            <person name="Ribeiro J.M."/>
            <person name="Anatrielo E."/>
            <person name="Ferreira B.R."/>
            <person name="Moreira H.N."/>
            <person name="Mafra C."/>
            <person name="Olegario M.M."/>
            <person name="Szabo P.J."/>
            <person name="Miranda-Santos I.K."/>
            <person name="Maruyama S.R."/>
        </authorList>
    </citation>
    <scope>NUCLEOTIDE SEQUENCE</scope>
    <source>
        <strain evidence="1">Araguapaz</strain>
        <tissue evidence="1">Salivary glands</tissue>
    </source>
</reference>